<sequence length="103" mass="11229">MYEQLALYIDGEFVAGEGRRTQDVINPATLEVLGQLPHATEADLDRALAAAQRAFESWKKSSPMDRSAILRKVATLSRERAKEIGRNMTLDQGKPNAAASTAA</sequence>
<dbReference type="InterPro" id="IPR016162">
    <property type="entry name" value="Ald_DH_N"/>
</dbReference>
<dbReference type="PANTHER" id="PTHR43866">
    <property type="entry name" value="MALONATE-SEMIALDEHYDE DEHYDROGENASE"/>
    <property type="match status" value="1"/>
</dbReference>
<dbReference type="SUPFAM" id="SSF53720">
    <property type="entry name" value="ALDH-like"/>
    <property type="match status" value="1"/>
</dbReference>
<dbReference type="GO" id="GO:0006574">
    <property type="term" value="P:L-valine catabolic process"/>
    <property type="evidence" value="ECO:0007669"/>
    <property type="project" value="TreeGrafter"/>
</dbReference>
<dbReference type="Pfam" id="PF00171">
    <property type="entry name" value="Aldedh"/>
    <property type="match status" value="1"/>
</dbReference>
<comment type="caution">
    <text evidence="3">The sequence shown here is derived from an EMBL/GenBank/DDBJ whole genome shotgun (WGS) entry which is preliminary data.</text>
</comment>
<protein>
    <submittedName>
        <fullName evidence="3">Methylmalonate-semialdehyde dehydrogenase</fullName>
    </submittedName>
</protein>
<reference evidence="3 4" key="1">
    <citation type="submission" date="2012-10" db="EMBL/GenBank/DDBJ databases">
        <title>Genome sequencing and analysis of entomopathogenic fungi Beauveria bassiana D1-5.</title>
        <authorList>
            <person name="Li Q."/>
            <person name="Wang L."/>
            <person name="Zhang Z."/>
            <person name="Wang Q."/>
            <person name="Ren J."/>
            <person name="Wang M."/>
            <person name="Xu W."/>
            <person name="Wang J."/>
            <person name="Lu Y."/>
            <person name="Du Q."/>
            <person name="Sun Z."/>
        </authorList>
    </citation>
    <scope>NUCLEOTIDE SEQUENCE [LARGE SCALE GENOMIC DNA]</scope>
    <source>
        <strain evidence="3 4">D1-5</strain>
    </source>
</reference>
<evidence type="ECO:0000259" key="2">
    <source>
        <dbReference type="Pfam" id="PF00171"/>
    </source>
</evidence>
<evidence type="ECO:0000313" key="3">
    <source>
        <dbReference type="EMBL" id="KGQ02390.1"/>
    </source>
</evidence>
<evidence type="ECO:0000256" key="1">
    <source>
        <dbReference type="SAM" id="MobiDB-lite"/>
    </source>
</evidence>
<organism evidence="3 4">
    <name type="scientific">Beauveria bassiana D1-5</name>
    <dbReference type="NCBI Taxonomy" id="1245745"/>
    <lineage>
        <taxon>Eukaryota</taxon>
        <taxon>Fungi</taxon>
        <taxon>Dikarya</taxon>
        <taxon>Ascomycota</taxon>
        <taxon>Pezizomycotina</taxon>
        <taxon>Sordariomycetes</taxon>
        <taxon>Hypocreomycetidae</taxon>
        <taxon>Hypocreales</taxon>
        <taxon>Cordycipitaceae</taxon>
        <taxon>Beauveria</taxon>
    </lineage>
</organism>
<dbReference type="InterPro" id="IPR010061">
    <property type="entry name" value="MeMal-semiAld_DH"/>
</dbReference>
<dbReference type="STRING" id="1245745.A0A0A2V8F8"/>
<dbReference type="GO" id="GO:0004491">
    <property type="term" value="F:methylmalonate-semialdehyde dehydrogenase (acylating, NAD) activity"/>
    <property type="evidence" value="ECO:0007669"/>
    <property type="project" value="InterPro"/>
</dbReference>
<dbReference type="HOGENOM" id="CLU_005391_6_8_1"/>
<name>A0A0A2V8F8_BEABA</name>
<dbReference type="InterPro" id="IPR016161">
    <property type="entry name" value="Ald_DH/histidinol_DH"/>
</dbReference>
<feature type="domain" description="Aldehyde dehydrogenase" evidence="2">
    <location>
        <begin position="13"/>
        <end position="100"/>
    </location>
</feature>
<dbReference type="EMBL" id="ANFO01001588">
    <property type="protein sequence ID" value="KGQ02390.1"/>
    <property type="molecule type" value="Genomic_DNA"/>
</dbReference>
<dbReference type="Gene3D" id="3.40.605.10">
    <property type="entry name" value="Aldehyde Dehydrogenase, Chain A, domain 1"/>
    <property type="match status" value="1"/>
</dbReference>
<dbReference type="InterPro" id="IPR015590">
    <property type="entry name" value="Aldehyde_DH_dom"/>
</dbReference>
<dbReference type="PANTHER" id="PTHR43866:SF4">
    <property type="entry name" value="MALONATE-SEMIALDEHYDE DEHYDROGENASE"/>
    <property type="match status" value="1"/>
</dbReference>
<proteinExistence type="predicted"/>
<dbReference type="Proteomes" id="UP000030106">
    <property type="component" value="Unassembled WGS sequence"/>
</dbReference>
<gene>
    <name evidence="3" type="ORF">BBAD15_g12399</name>
</gene>
<accession>A0A0A2V8F8</accession>
<evidence type="ECO:0000313" key="4">
    <source>
        <dbReference type="Proteomes" id="UP000030106"/>
    </source>
</evidence>
<dbReference type="AlphaFoldDB" id="A0A0A2V8F8"/>
<dbReference type="GO" id="GO:0006210">
    <property type="term" value="P:thymine catabolic process"/>
    <property type="evidence" value="ECO:0007669"/>
    <property type="project" value="TreeGrafter"/>
</dbReference>
<feature type="region of interest" description="Disordered" evidence="1">
    <location>
        <begin position="84"/>
        <end position="103"/>
    </location>
</feature>